<dbReference type="SUPFAM" id="SSF55781">
    <property type="entry name" value="GAF domain-like"/>
    <property type="match status" value="1"/>
</dbReference>
<dbReference type="PROSITE" id="PS51077">
    <property type="entry name" value="HTH_ICLR"/>
    <property type="match status" value="1"/>
</dbReference>
<dbReference type="Gene3D" id="3.30.450.40">
    <property type="match status" value="1"/>
</dbReference>
<sequence>MTEIETPSRGGTSGDQTSGDRGASGDSAAARPAQVDSAPADSAPALRRAVRILDLVTAAPAPPTAAEIARALGLPRSTAHGLIGAMVDLGLLARTTEATLRLGPHLMNWASGFLAQFDLVGEFRRLFEGRPGFEAYTITLSVREGSEVIYLACCNSAAPLGFTFRIGMRLPAAFAATGKAMLSTLAPGELSDLFAGSWPAPLTPRSVGSLKALESELAAARARGYSVDDGQIREGMVCLGAPVADFSGKAIAGVAVSLLEREATPGRLAEVGAQVRAIADDLSGRLGGPGNRA</sequence>
<evidence type="ECO:0000256" key="3">
    <source>
        <dbReference type="ARBA" id="ARBA00023163"/>
    </source>
</evidence>
<name>A0A1M7ZF13_9HYPH</name>
<reference evidence="7 8" key="1">
    <citation type="submission" date="2016-12" db="EMBL/GenBank/DDBJ databases">
        <authorList>
            <person name="Song W.-J."/>
            <person name="Kurnit D.M."/>
        </authorList>
    </citation>
    <scope>NUCLEOTIDE SEQUENCE [LARGE SCALE GENOMIC DNA]</scope>
    <source>
        <strain evidence="7 8">DSM 19599</strain>
    </source>
</reference>
<dbReference type="Pfam" id="PF09339">
    <property type="entry name" value="HTH_IclR"/>
    <property type="match status" value="1"/>
</dbReference>
<evidence type="ECO:0000256" key="4">
    <source>
        <dbReference type="SAM" id="MobiDB-lite"/>
    </source>
</evidence>
<dbReference type="PANTHER" id="PTHR30136:SF24">
    <property type="entry name" value="HTH-TYPE TRANSCRIPTIONAL REPRESSOR ALLR"/>
    <property type="match status" value="1"/>
</dbReference>
<dbReference type="STRING" id="1123029.SAMN02745172_01370"/>
<protein>
    <submittedName>
        <fullName evidence="7">Transcriptional regulator, IclR family</fullName>
    </submittedName>
</protein>
<feature type="region of interest" description="Disordered" evidence="4">
    <location>
        <begin position="1"/>
        <end position="41"/>
    </location>
</feature>
<dbReference type="InterPro" id="IPR029016">
    <property type="entry name" value="GAF-like_dom_sf"/>
</dbReference>
<evidence type="ECO:0000313" key="8">
    <source>
        <dbReference type="Proteomes" id="UP000186406"/>
    </source>
</evidence>
<organism evidence="7 8">
    <name type="scientific">Pseudoxanthobacter soli DSM 19599</name>
    <dbReference type="NCBI Taxonomy" id="1123029"/>
    <lineage>
        <taxon>Bacteria</taxon>
        <taxon>Pseudomonadati</taxon>
        <taxon>Pseudomonadota</taxon>
        <taxon>Alphaproteobacteria</taxon>
        <taxon>Hyphomicrobiales</taxon>
        <taxon>Segnochrobactraceae</taxon>
        <taxon>Pseudoxanthobacter</taxon>
    </lineage>
</organism>
<dbReference type="RefSeq" id="WP_084564158.1">
    <property type="nucleotide sequence ID" value="NZ_FRXO01000002.1"/>
</dbReference>
<dbReference type="Pfam" id="PF01614">
    <property type="entry name" value="IclR_C"/>
    <property type="match status" value="1"/>
</dbReference>
<dbReference type="Proteomes" id="UP000186406">
    <property type="component" value="Unassembled WGS sequence"/>
</dbReference>
<dbReference type="SMART" id="SM00346">
    <property type="entry name" value="HTH_ICLR"/>
    <property type="match status" value="1"/>
</dbReference>
<proteinExistence type="predicted"/>
<keyword evidence="8" id="KW-1185">Reference proteome</keyword>
<evidence type="ECO:0000259" key="6">
    <source>
        <dbReference type="PROSITE" id="PS51078"/>
    </source>
</evidence>
<dbReference type="GO" id="GO:0003677">
    <property type="term" value="F:DNA binding"/>
    <property type="evidence" value="ECO:0007669"/>
    <property type="project" value="UniProtKB-KW"/>
</dbReference>
<evidence type="ECO:0000313" key="7">
    <source>
        <dbReference type="EMBL" id="SHO63399.1"/>
    </source>
</evidence>
<dbReference type="OrthoDB" id="9807558at2"/>
<keyword evidence="1" id="KW-0805">Transcription regulation</keyword>
<keyword evidence="2" id="KW-0238">DNA-binding</keyword>
<gene>
    <name evidence="7" type="ORF">SAMN02745172_01370</name>
</gene>
<dbReference type="InterPro" id="IPR050707">
    <property type="entry name" value="HTH_MetabolicPath_Reg"/>
</dbReference>
<evidence type="ECO:0000256" key="2">
    <source>
        <dbReference type="ARBA" id="ARBA00023125"/>
    </source>
</evidence>
<dbReference type="InterPro" id="IPR036390">
    <property type="entry name" value="WH_DNA-bd_sf"/>
</dbReference>
<dbReference type="Gene3D" id="1.10.10.10">
    <property type="entry name" value="Winged helix-like DNA-binding domain superfamily/Winged helix DNA-binding domain"/>
    <property type="match status" value="1"/>
</dbReference>
<dbReference type="PANTHER" id="PTHR30136">
    <property type="entry name" value="HELIX-TURN-HELIX TRANSCRIPTIONAL REGULATOR, ICLR FAMILY"/>
    <property type="match status" value="1"/>
</dbReference>
<keyword evidence="3" id="KW-0804">Transcription</keyword>
<feature type="domain" description="HTH iclR-type" evidence="5">
    <location>
        <begin position="43"/>
        <end position="104"/>
    </location>
</feature>
<dbReference type="InterPro" id="IPR036388">
    <property type="entry name" value="WH-like_DNA-bd_sf"/>
</dbReference>
<dbReference type="GO" id="GO:0045892">
    <property type="term" value="P:negative regulation of DNA-templated transcription"/>
    <property type="evidence" value="ECO:0007669"/>
    <property type="project" value="TreeGrafter"/>
</dbReference>
<dbReference type="SUPFAM" id="SSF46785">
    <property type="entry name" value="Winged helix' DNA-binding domain"/>
    <property type="match status" value="1"/>
</dbReference>
<feature type="domain" description="IclR-ED" evidence="6">
    <location>
        <begin position="105"/>
        <end position="288"/>
    </location>
</feature>
<dbReference type="AlphaFoldDB" id="A0A1M7ZF13"/>
<dbReference type="InterPro" id="IPR014757">
    <property type="entry name" value="Tscrpt_reg_IclR_C"/>
</dbReference>
<dbReference type="GO" id="GO:0003700">
    <property type="term" value="F:DNA-binding transcription factor activity"/>
    <property type="evidence" value="ECO:0007669"/>
    <property type="project" value="TreeGrafter"/>
</dbReference>
<dbReference type="EMBL" id="FRXO01000002">
    <property type="protein sequence ID" value="SHO63399.1"/>
    <property type="molecule type" value="Genomic_DNA"/>
</dbReference>
<dbReference type="PROSITE" id="PS51078">
    <property type="entry name" value="ICLR_ED"/>
    <property type="match status" value="1"/>
</dbReference>
<accession>A0A1M7ZF13</accession>
<evidence type="ECO:0000259" key="5">
    <source>
        <dbReference type="PROSITE" id="PS51077"/>
    </source>
</evidence>
<dbReference type="InterPro" id="IPR005471">
    <property type="entry name" value="Tscrpt_reg_IclR_N"/>
</dbReference>
<evidence type="ECO:0000256" key="1">
    <source>
        <dbReference type="ARBA" id="ARBA00023015"/>
    </source>
</evidence>
<feature type="compositionally biased region" description="Low complexity" evidence="4">
    <location>
        <begin position="19"/>
        <end position="31"/>
    </location>
</feature>